<feature type="domain" description="Rubredoxin-like" evidence="6">
    <location>
        <begin position="81"/>
        <end position="132"/>
    </location>
</feature>
<dbReference type="AlphaFoldDB" id="C1EAE7"/>
<dbReference type="InterPro" id="IPR024935">
    <property type="entry name" value="Rubredoxin_dom"/>
</dbReference>
<dbReference type="InterPro" id="IPR050526">
    <property type="entry name" value="Rubredoxin_ET"/>
</dbReference>
<dbReference type="GO" id="GO:0043448">
    <property type="term" value="P:alkane catabolic process"/>
    <property type="evidence" value="ECO:0007669"/>
    <property type="project" value="TreeGrafter"/>
</dbReference>
<dbReference type="CDD" id="cd00730">
    <property type="entry name" value="rubredoxin"/>
    <property type="match status" value="1"/>
</dbReference>
<evidence type="ECO:0000256" key="5">
    <source>
        <dbReference type="SAM" id="Phobius"/>
    </source>
</evidence>
<dbReference type="OrthoDB" id="6379857at2759"/>
<dbReference type="SUPFAM" id="SSF57802">
    <property type="entry name" value="Rubredoxin-like"/>
    <property type="match status" value="1"/>
</dbReference>
<dbReference type="RefSeq" id="XP_002503586.1">
    <property type="nucleotide sequence ID" value="XM_002503540.1"/>
</dbReference>
<dbReference type="PANTHER" id="PTHR47627">
    <property type="entry name" value="RUBREDOXIN"/>
    <property type="match status" value="1"/>
</dbReference>
<evidence type="ECO:0000256" key="2">
    <source>
        <dbReference type="ARBA" id="ARBA00022723"/>
    </source>
</evidence>
<dbReference type="GO" id="GO:0009055">
    <property type="term" value="F:electron transfer activity"/>
    <property type="evidence" value="ECO:0007669"/>
    <property type="project" value="TreeGrafter"/>
</dbReference>
<dbReference type="Proteomes" id="UP000002009">
    <property type="component" value="Chromosome 7"/>
</dbReference>
<dbReference type="PANTHER" id="PTHR47627:SF1">
    <property type="entry name" value="RUBREDOXIN-1-RELATED"/>
    <property type="match status" value="1"/>
</dbReference>
<evidence type="ECO:0000256" key="4">
    <source>
        <dbReference type="ARBA" id="ARBA00023004"/>
    </source>
</evidence>
<dbReference type="OMA" id="EHECKGC"/>
<evidence type="ECO:0000256" key="3">
    <source>
        <dbReference type="ARBA" id="ARBA00022982"/>
    </source>
</evidence>
<dbReference type="InterPro" id="IPR024934">
    <property type="entry name" value="Rubredoxin-like_dom"/>
</dbReference>
<sequence length="179" mass="18802">MSAFTTASAAVALPVRASASTRRASAAQPARVNLSGARLASAPARAAGRDRGDSLVVRMASNPNLDRENPDLQEKFAVIGSGEHQCQSCLYVYNPKNGDPDYPVASGTAFKDLPEDWLCPTCGAAPKTFKSLGKEVAGFEQNQGYGFGTNSMSGGEKSILIYGALALFFALFLGGYLLD</sequence>
<keyword evidence="3" id="KW-0249">Electron transport</keyword>
<dbReference type="PRINTS" id="PR00163">
    <property type="entry name" value="RUBREDOXIN"/>
</dbReference>
<keyword evidence="8" id="KW-1185">Reference proteome</keyword>
<dbReference type="PROSITE" id="PS00202">
    <property type="entry name" value="RUBREDOXIN"/>
    <property type="match status" value="1"/>
</dbReference>
<dbReference type="KEGG" id="mis:MICPUN_60047"/>
<dbReference type="FunCoup" id="C1EAE7">
    <property type="interactions" value="577"/>
</dbReference>
<protein>
    <recommendedName>
        <fullName evidence="6">Rubredoxin-like domain-containing protein</fullName>
    </recommendedName>
</protein>
<evidence type="ECO:0000256" key="1">
    <source>
        <dbReference type="ARBA" id="ARBA00022448"/>
    </source>
</evidence>
<dbReference type="GeneID" id="8245226"/>
<dbReference type="GO" id="GO:0009507">
    <property type="term" value="C:chloroplast"/>
    <property type="evidence" value="ECO:0007669"/>
    <property type="project" value="TreeGrafter"/>
</dbReference>
<dbReference type="GO" id="GO:0005506">
    <property type="term" value="F:iron ion binding"/>
    <property type="evidence" value="ECO:0007669"/>
    <property type="project" value="InterPro"/>
</dbReference>
<dbReference type="Gene3D" id="2.20.28.10">
    <property type="match status" value="1"/>
</dbReference>
<dbReference type="EMBL" id="CP001328">
    <property type="protein sequence ID" value="ACO64844.1"/>
    <property type="molecule type" value="Genomic_DNA"/>
</dbReference>
<keyword evidence="5" id="KW-1133">Transmembrane helix</keyword>
<dbReference type="InParanoid" id="C1EAE7"/>
<evidence type="ECO:0000259" key="6">
    <source>
        <dbReference type="PROSITE" id="PS50903"/>
    </source>
</evidence>
<proteinExistence type="predicted"/>
<keyword evidence="4" id="KW-0408">Iron</keyword>
<dbReference type="FunFam" id="2.20.28.10:FF:000001">
    <property type="entry name" value="Rubredoxin"/>
    <property type="match status" value="1"/>
</dbReference>
<organism evidence="7 8">
    <name type="scientific">Micromonas commoda (strain RCC299 / NOUM17 / CCMP2709)</name>
    <name type="common">Picoplanktonic green alga</name>
    <dbReference type="NCBI Taxonomy" id="296587"/>
    <lineage>
        <taxon>Eukaryota</taxon>
        <taxon>Viridiplantae</taxon>
        <taxon>Chlorophyta</taxon>
        <taxon>Mamiellophyceae</taxon>
        <taxon>Mamiellales</taxon>
        <taxon>Mamiellaceae</taxon>
        <taxon>Micromonas</taxon>
    </lineage>
</organism>
<keyword evidence="1" id="KW-0813">Transport</keyword>
<dbReference type="PROSITE" id="PS50903">
    <property type="entry name" value="RUBREDOXIN_LIKE"/>
    <property type="match status" value="1"/>
</dbReference>
<feature type="transmembrane region" description="Helical" evidence="5">
    <location>
        <begin position="159"/>
        <end position="178"/>
    </location>
</feature>
<accession>C1EAE7</accession>
<gene>
    <name evidence="7" type="ORF">MICPUN_60047</name>
</gene>
<dbReference type="eggNOG" id="ENOG502S3MR">
    <property type="taxonomic scope" value="Eukaryota"/>
</dbReference>
<keyword evidence="2" id="KW-0479">Metal-binding</keyword>
<name>C1EAE7_MICCC</name>
<keyword evidence="5" id="KW-0812">Transmembrane</keyword>
<dbReference type="InterPro" id="IPR018527">
    <property type="entry name" value="Rubredoxin_Fe_BS"/>
</dbReference>
<evidence type="ECO:0000313" key="8">
    <source>
        <dbReference type="Proteomes" id="UP000002009"/>
    </source>
</evidence>
<dbReference type="STRING" id="296587.C1EAE7"/>
<reference evidence="7 8" key="1">
    <citation type="journal article" date="2009" name="Science">
        <title>Green evolution and dynamic adaptations revealed by genomes of the marine picoeukaryotes Micromonas.</title>
        <authorList>
            <person name="Worden A.Z."/>
            <person name="Lee J.H."/>
            <person name="Mock T."/>
            <person name="Rouze P."/>
            <person name="Simmons M.P."/>
            <person name="Aerts A.L."/>
            <person name="Allen A.E."/>
            <person name="Cuvelier M.L."/>
            <person name="Derelle E."/>
            <person name="Everett M.V."/>
            <person name="Foulon E."/>
            <person name="Grimwood J."/>
            <person name="Gundlach H."/>
            <person name="Henrissat B."/>
            <person name="Napoli C."/>
            <person name="McDonald S.M."/>
            <person name="Parker M.S."/>
            <person name="Rombauts S."/>
            <person name="Salamov A."/>
            <person name="Von Dassow P."/>
            <person name="Badger J.H."/>
            <person name="Coutinho P.M."/>
            <person name="Demir E."/>
            <person name="Dubchak I."/>
            <person name="Gentemann C."/>
            <person name="Eikrem W."/>
            <person name="Gready J.E."/>
            <person name="John U."/>
            <person name="Lanier W."/>
            <person name="Lindquist E.A."/>
            <person name="Lucas S."/>
            <person name="Mayer K.F."/>
            <person name="Moreau H."/>
            <person name="Not F."/>
            <person name="Otillar R."/>
            <person name="Panaud O."/>
            <person name="Pangilinan J."/>
            <person name="Paulsen I."/>
            <person name="Piegu B."/>
            <person name="Poliakov A."/>
            <person name="Robbens S."/>
            <person name="Schmutz J."/>
            <person name="Toulza E."/>
            <person name="Wyss T."/>
            <person name="Zelensky A."/>
            <person name="Zhou K."/>
            <person name="Armbrust E.V."/>
            <person name="Bhattacharya D."/>
            <person name="Goodenough U.W."/>
            <person name="Van de Peer Y."/>
            <person name="Grigoriev I.V."/>
        </authorList>
    </citation>
    <scope>NUCLEOTIDE SEQUENCE [LARGE SCALE GENOMIC DNA]</scope>
    <source>
        <strain evidence="8">RCC299 / NOUM17</strain>
    </source>
</reference>
<keyword evidence="5" id="KW-0472">Membrane</keyword>
<dbReference type="Pfam" id="PF00301">
    <property type="entry name" value="Rubredoxin"/>
    <property type="match status" value="1"/>
</dbReference>
<evidence type="ECO:0000313" key="7">
    <source>
        <dbReference type="EMBL" id="ACO64844.1"/>
    </source>
</evidence>